<dbReference type="STRING" id="1121442.SAMN02745702_00020"/>
<keyword evidence="4 5" id="KW-0472">Membrane</keyword>
<dbReference type="EMBL" id="FUYA01000001">
    <property type="protein sequence ID" value="SKA62757.1"/>
    <property type="molecule type" value="Genomic_DNA"/>
</dbReference>
<feature type="transmembrane region" description="Helical" evidence="5">
    <location>
        <begin position="296"/>
        <end position="314"/>
    </location>
</feature>
<feature type="domain" description="Sodium/calcium exchanger membrane region" evidence="6">
    <location>
        <begin position="204"/>
        <end position="331"/>
    </location>
</feature>
<accession>A0A1T4VCU9</accession>
<feature type="transmembrane region" description="Helical" evidence="5">
    <location>
        <begin position="265"/>
        <end position="290"/>
    </location>
</feature>
<evidence type="ECO:0000313" key="8">
    <source>
        <dbReference type="Proteomes" id="UP000189733"/>
    </source>
</evidence>
<dbReference type="AlphaFoldDB" id="A0A1T4VCU9"/>
<protein>
    <submittedName>
        <fullName evidence="7">Cation:H+ antiporter</fullName>
    </submittedName>
</protein>
<keyword evidence="8" id="KW-1185">Reference proteome</keyword>
<reference evidence="7 8" key="1">
    <citation type="submission" date="2017-02" db="EMBL/GenBank/DDBJ databases">
        <authorList>
            <person name="Peterson S.W."/>
        </authorList>
    </citation>
    <scope>NUCLEOTIDE SEQUENCE [LARGE SCALE GENOMIC DNA]</scope>
    <source>
        <strain evidence="7 8">DSM 18034</strain>
    </source>
</reference>
<evidence type="ECO:0000259" key="6">
    <source>
        <dbReference type="Pfam" id="PF01699"/>
    </source>
</evidence>
<feature type="transmembrane region" description="Helical" evidence="5">
    <location>
        <begin position="133"/>
        <end position="154"/>
    </location>
</feature>
<name>A0A1T4VCU9_9BACT</name>
<sequence length="341" mass="36272">MAKGVQARAGGAFGHLVQSTTLDFHFFRVYISPMLTQILYIALGAFLLWFSADWIVDSAAAIARRFRVPELVIGLTIVAIGTSAPEFIVTATAAFKGLSDMALSNVVGSNIFNLGVILGLMAILRPIVASRTVVLRDGLLLFAVMALTTGFAFIGEIGRIEGLILIGILLTYILVLIFRRPKTHCDEQANCNERSATWIDYPKLAAGFAGVSLGGTLLVDGASTLALHLGVSTWAIGVTIVAAGTSLPELVTCLSASIKGKNDMLLGNLIGSDLFNFCGVLGVTGVLHPIEISQTAMPSMTMLIGSMAIILLCMRTGWKISRKEGALLLVLGFARWIPSFL</sequence>
<feature type="domain" description="Sodium/calcium exchanger membrane region" evidence="6">
    <location>
        <begin position="38"/>
        <end position="177"/>
    </location>
</feature>
<dbReference type="InterPro" id="IPR044880">
    <property type="entry name" value="NCX_ion-bd_dom_sf"/>
</dbReference>
<evidence type="ECO:0000256" key="1">
    <source>
        <dbReference type="ARBA" id="ARBA00004141"/>
    </source>
</evidence>
<feature type="transmembrane region" description="Helical" evidence="5">
    <location>
        <begin position="160"/>
        <end position="178"/>
    </location>
</feature>
<dbReference type="Gene3D" id="1.20.1420.30">
    <property type="entry name" value="NCX, central ion-binding region"/>
    <property type="match status" value="1"/>
</dbReference>
<organism evidence="7 8">
    <name type="scientific">Desulfobaculum bizertense DSM 18034</name>
    <dbReference type="NCBI Taxonomy" id="1121442"/>
    <lineage>
        <taxon>Bacteria</taxon>
        <taxon>Pseudomonadati</taxon>
        <taxon>Thermodesulfobacteriota</taxon>
        <taxon>Desulfovibrionia</taxon>
        <taxon>Desulfovibrionales</taxon>
        <taxon>Desulfovibrionaceae</taxon>
        <taxon>Desulfobaculum</taxon>
    </lineage>
</organism>
<dbReference type="Pfam" id="PF01699">
    <property type="entry name" value="Na_Ca_ex"/>
    <property type="match status" value="2"/>
</dbReference>
<keyword evidence="2 5" id="KW-0812">Transmembrane</keyword>
<feature type="transmembrane region" description="Helical" evidence="5">
    <location>
        <begin position="71"/>
        <end position="95"/>
    </location>
</feature>
<dbReference type="GO" id="GO:0005886">
    <property type="term" value="C:plasma membrane"/>
    <property type="evidence" value="ECO:0007669"/>
    <property type="project" value="TreeGrafter"/>
</dbReference>
<feature type="transmembrane region" description="Helical" evidence="5">
    <location>
        <begin position="29"/>
        <end position="50"/>
    </location>
</feature>
<evidence type="ECO:0000313" key="7">
    <source>
        <dbReference type="EMBL" id="SKA62757.1"/>
    </source>
</evidence>
<keyword evidence="3 5" id="KW-1133">Transmembrane helix</keyword>
<dbReference type="GO" id="GO:0006874">
    <property type="term" value="P:intracellular calcium ion homeostasis"/>
    <property type="evidence" value="ECO:0007669"/>
    <property type="project" value="TreeGrafter"/>
</dbReference>
<evidence type="ECO:0000256" key="3">
    <source>
        <dbReference type="ARBA" id="ARBA00022989"/>
    </source>
</evidence>
<dbReference type="GO" id="GO:0005262">
    <property type="term" value="F:calcium channel activity"/>
    <property type="evidence" value="ECO:0007669"/>
    <property type="project" value="TreeGrafter"/>
</dbReference>
<evidence type="ECO:0000256" key="2">
    <source>
        <dbReference type="ARBA" id="ARBA00022692"/>
    </source>
</evidence>
<dbReference type="PANTHER" id="PTHR10846">
    <property type="entry name" value="SODIUM/POTASSIUM/CALCIUM EXCHANGER"/>
    <property type="match status" value="1"/>
</dbReference>
<dbReference type="Proteomes" id="UP000189733">
    <property type="component" value="Unassembled WGS sequence"/>
</dbReference>
<dbReference type="InterPro" id="IPR004837">
    <property type="entry name" value="NaCa_Exmemb"/>
</dbReference>
<dbReference type="GO" id="GO:0008273">
    <property type="term" value="F:calcium, potassium:sodium antiporter activity"/>
    <property type="evidence" value="ECO:0007669"/>
    <property type="project" value="TreeGrafter"/>
</dbReference>
<dbReference type="InterPro" id="IPR004481">
    <property type="entry name" value="K/Na/Ca-exchanger"/>
</dbReference>
<feature type="transmembrane region" description="Helical" evidence="5">
    <location>
        <begin position="198"/>
        <end position="219"/>
    </location>
</feature>
<evidence type="ECO:0000256" key="4">
    <source>
        <dbReference type="ARBA" id="ARBA00023136"/>
    </source>
</evidence>
<feature type="transmembrane region" description="Helical" evidence="5">
    <location>
        <begin position="101"/>
        <end position="124"/>
    </location>
</feature>
<proteinExistence type="predicted"/>
<evidence type="ECO:0000256" key="5">
    <source>
        <dbReference type="SAM" id="Phobius"/>
    </source>
</evidence>
<comment type="subcellular location">
    <subcellularLocation>
        <location evidence="1">Membrane</location>
        <topology evidence="1">Multi-pass membrane protein</topology>
    </subcellularLocation>
</comment>
<gene>
    <name evidence="7" type="ORF">SAMN02745702_00020</name>
</gene>
<dbReference type="PANTHER" id="PTHR10846:SF8">
    <property type="entry name" value="INNER MEMBRANE PROTEIN YRBG"/>
    <property type="match status" value="1"/>
</dbReference>
<dbReference type="NCBIfam" id="TIGR00367">
    <property type="entry name" value="calcium/sodium antiporter"/>
    <property type="match status" value="1"/>
</dbReference>